<dbReference type="Pfam" id="PF24476">
    <property type="entry name" value="DUF7580"/>
    <property type="match status" value="1"/>
</dbReference>
<proteinExistence type="predicted"/>
<name>A0A0D1YXA0_9EURO</name>
<reference evidence="3 4" key="1">
    <citation type="submission" date="2015-01" db="EMBL/GenBank/DDBJ databases">
        <title>The Genome Sequence of Exophiala sideris CBS121828.</title>
        <authorList>
            <consortium name="The Broad Institute Genomics Platform"/>
            <person name="Cuomo C."/>
            <person name="de Hoog S."/>
            <person name="Gorbushina A."/>
            <person name="Stielow B."/>
            <person name="Teixiera M."/>
            <person name="Abouelleil A."/>
            <person name="Chapman S.B."/>
            <person name="Priest M."/>
            <person name="Young S.K."/>
            <person name="Wortman J."/>
            <person name="Nusbaum C."/>
            <person name="Birren B."/>
        </authorList>
    </citation>
    <scope>NUCLEOTIDE SEQUENCE [LARGE SCALE GENOMIC DNA]</scope>
    <source>
        <strain evidence="3 4">CBS 121828</strain>
    </source>
</reference>
<evidence type="ECO:0000259" key="2">
    <source>
        <dbReference type="Pfam" id="PF24476"/>
    </source>
</evidence>
<evidence type="ECO:0000256" key="1">
    <source>
        <dbReference type="SAM" id="SignalP"/>
    </source>
</evidence>
<accession>A0A0D1YXA0</accession>
<dbReference type="HOGENOM" id="CLU_026305_0_0_1"/>
<dbReference type="EMBL" id="KN846951">
    <property type="protein sequence ID" value="KIV87197.1"/>
    <property type="molecule type" value="Genomic_DNA"/>
</dbReference>
<feature type="signal peptide" evidence="1">
    <location>
        <begin position="1"/>
        <end position="18"/>
    </location>
</feature>
<dbReference type="Proteomes" id="UP000053599">
    <property type="component" value="Unassembled WGS sequence"/>
</dbReference>
<dbReference type="PANTHER" id="PTHR35186">
    <property type="entry name" value="ANK_REP_REGION DOMAIN-CONTAINING PROTEIN"/>
    <property type="match status" value="1"/>
</dbReference>
<protein>
    <recommendedName>
        <fullName evidence="2">DUF7580 domain-containing protein</fullName>
    </recommendedName>
</protein>
<gene>
    <name evidence="3" type="ORF">PV11_02759</name>
</gene>
<sequence length="596" mass="66429">MAEAVGLVLAIAPLIISAIDKYDGTASCIRAFKTRTKSVKASLNILRVLRDIFLRANLRLLCYCVDEDDARQMLADPQHPGWQAKDFSRDYLEMIGDSREALESSMELIRDELESVRKSLGKVEEVDTNVPEDLKRRLRFAFKQEGIEKSMDRLGQHTQYFVSLADLCIPYRFNTRERKVPFGISKSLKAYSVVKDAASDLHKAFQSACTKHTGHQAHLNLEPTYAESGVTHLRFAMAFSRLRLDDNSSTGDSTWLTVETAITGELQSTEDRESLRRVPQALKRAHECLDTMTESVDKKPRAKLLKKQVRFRHEPSTKIVLDSAIQPPNTPVLMNLCSGSNFCTQLQKFLRQTQPSTTAVGYLESPQGSKHLIYVNSKSTIAVRGPSTPELRSLHKVLIDADQGAEDLSLYMPDKASLARKLAKALLQFHATPWLGETWSSQKVLLGQAGTSQNEDGNTSGAYVTTQIQGLPAGPAETAAQHLGLPGSALIRNQTLFSLGVMLLEIAYLRPLATMIRPRDIHQAGGGSAEYHAADRLSRVVSAQMGPEYAEVTRKLIHSDFGQGFSMDEPKLQEAFYQDVICQLEHLEQRLPNMCR</sequence>
<evidence type="ECO:0000313" key="4">
    <source>
        <dbReference type="Proteomes" id="UP000053599"/>
    </source>
</evidence>
<dbReference type="STRING" id="1016849.A0A0D1YXA0"/>
<keyword evidence="1" id="KW-0732">Signal</keyword>
<evidence type="ECO:0000313" key="3">
    <source>
        <dbReference type="EMBL" id="KIV87197.1"/>
    </source>
</evidence>
<dbReference type="OrthoDB" id="4119166at2759"/>
<dbReference type="InterPro" id="IPR056002">
    <property type="entry name" value="DUF7580"/>
</dbReference>
<feature type="domain" description="DUF7580" evidence="2">
    <location>
        <begin position="193"/>
        <end position="538"/>
    </location>
</feature>
<organism evidence="3 4">
    <name type="scientific">Exophiala sideris</name>
    <dbReference type="NCBI Taxonomy" id="1016849"/>
    <lineage>
        <taxon>Eukaryota</taxon>
        <taxon>Fungi</taxon>
        <taxon>Dikarya</taxon>
        <taxon>Ascomycota</taxon>
        <taxon>Pezizomycotina</taxon>
        <taxon>Eurotiomycetes</taxon>
        <taxon>Chaetothyriomycetidae</taxon>
        <taxon>Chaetothyriales</taxon>
        <taxon>Herpotrichiellaceae</taxon>
        <taxon>Exophiala</taxon>
    </lineage>
</organism>
<dbReference type="AlphaFoldDB" id="A0A0D1YXA0"/>
<feature type="chain" id="PRO_5002237292" description="DUF7580 domain-containing protein" evidence="1">
    <location>
        <begin position="19"/>
        <end position="596"/>
    </location>
</feature>
<dbReference type="PANTHER" id="PTHR35186:SF4">
    <property type="entry name" value="PRION-INHIBITION AND PROPAGATION HELO DOMAIN-CONTAINING PROTEIN"/>
    <property type="match status" value="1"/>
</dbReference>